<accession>A0AAU8JLT3</accession>
<proteinExistence type="predicted"/>
<dbReference type="RefSeq" id="WP_054470472.1">
    <property type="nucleotide sequence ID" value="NZ_CP159837.1"/>
</dbReference>
<protein>
    <recommendedName>
        <fullName evidence="5">Spore coat protein U domain-containing protein</fullName>
    </recommendedName>
</protein>
<sequence length="172" mass="17326">MSLRRSLIASSLILAPITTLGFGSAAFADTANDSVILSATVQSIIAIDATATSVASSLPMTAGQQVAHVADLDITSNNTAGITITATSTNEGVLGSSDNPADNIGYTVAVVGDGAGTPNSGTALSNFSQSETSGFDTTTGVKAMDLYIVYSVPTLPKRGNYSDTLTITVADN</sequence>
<feature type="signal peptide" evidence="1">
    <location>
        <begin position="1"/>
        <end position="28"/>
    </location>
</feature>
<name>A0AAU8JLT3_9CYAN</name>
<reference evidence="3" key="1">
    <citation type="submission" date="2024-07" db="EMBL/GenBank/DDBJ databases">
        <authorList>
            <person name="Kim Y.J."/>
            <person name="Jeong J.Y."/>
        </authorList>
    </citation>
    <scope>NUCLEOTIDE SEQUENCE</scope>
    <source>
        <strain evidence="3">GIHE-MW2</strain>
    </source>
</reference>
<dbReference type="AlphaFoldDB" id="A0AAU8JLT3"/>
<keyword evidence="1" id="KW-0732">Signal</keyword>
<evidence type="ECO:0000313" key="3">
    <source>
        <dbReference type="EMBL" id="XCM39779.1"/>
    </source>
</evidence>
<evidence type="ECO:0000313" key="4">
    <source>
        <dbReference type="EMBL" id="XCM39783.1"/>
    </source>
</evidence>
<feature type="chain" id="PRO_5043289218" description="Spore coat protein U domain-containing protein" evidence="1">
    <location>
        <begin position="29"/>
        <end position="172"/>
    </location>
</feature>
<organism evidence="3">
    <name type="scientific">Planktothricoides raciborskii GIHE-MW2</name>
    <dbReference type="NCBI Taxonomy" id="2792601"/>
    <lineage>
        <taxon>Bacteria</taxon>
        <taxon>Bacillati</taxon>
        <taxon>Cyanobacteriota</taxon>
        <taxon>Cyanophyceae</taxon>
        <taxon>Oscillatoriophycideae</taxon>
        <taxon>Oscillatoriales</taxon>
        <taxon>Oscillatoriaceae</taxon>
        <taxon>Planktothricoides</taxon>
    </lineage>
</organism>
<dbReference type="EMBL" id="CP159837">
    <property type="protein sequence ID" value="XCM39775.1"/>
    <property type="molecule type" value="Genomic_DNA"/>
</dbReference>
<evidence type="ECO:0000256" key="1">
    <source>
        <dbReference type="SAM" id="SignalP"/>
    </source>
</evidence>
<gene>
    <name evidence="2" type="ORF">ABWT76_002729</name>
    <name evidence="3" type="ORF">ABWT76_002733</name>
    <name evidence="4" type="ORF">ABWT76_002737</name>
</gene>
<evidence type="ECO:0000313" key="2">
    <source>
        <dbReference type="EMBL" id="XCM39775.1"/>
    </source>
</evidence>
<dbReference type="EMBL" id="CP159837">
    <property type="protein sequence ID" value="XCM39783.1"/>
    <property type="molecule type" value="Genomic_DNA"/>
</dbReference>
<evidence type="ECO:0008006" key="5">
    <source>
        <dbReference type="Google" id="ProtNLM"/>
    </source>
</evidence>
<dbReference type="EMBL" id="CP159837">
    <property type="protein sequence ID" value="XCM39779.1"/>
    <property type="molecule type" value="Genomic_DNA"/>
</dbReference>